<dbReference type="Gene3D" id="3.40.50.300">
    <property type="entry name" value="P-loop containing nucleotide triphosphate hydrolases"/>
    <property type="match status" value="1"/>
</dbReference>
<evidence type="ECO:0000256" key="6">
    <source>
        <dbReference type="ARBA" id="ARBA00022932"/>
    </source>
</evidence>
<dbReference type="InterPro" id="IPR010372">
    <property type="entry name" value="DNA_pol3_delta_N"/>
</dbReference>
<dbReference type="EC" id="2.7.7.7" evidence="1"/>
<evidence type="ECO:0000259" key="10">
    <source>
        <dbReference type="Pfam" id="PF21694"/>
    </source>
</evidence>
<keyword evidence="4" id="KW-0548">Nucleotidyltransferase</keyword>
<dbReference type="PANTHER" id="PTHR34388">
    <property type="entry name" value="DNA POLYMERASE III SUBUNIT DELTA"/>
    <property type="match status" value="1"/>
</dbReference>
<evidence type="ECO:0000256" key="5">
    <source>
        <dbReference type="ARBA" id="ARBA00022705"/>
    </source>
</evidence>
<gene>
    <name evidence="11" type="ORF">H8E80_05735</name>
</gene>
<dbReference type="InterPro" id="IPR048466">
    <property type="entry name" value="DNA_pol3_delta-like_C"/>
</dbReference>
<keyword evidence="6" id="KW-0239">DNA-directed DNA polymerase</keyword>
<dbReference type="Gene3D" id="1.10.8.60">
    <property type="match status" value="1"/>
</dbReference>
<dbReference type="GO" id="GO:0006261">
    <property type="term" value="P:DNA-templated DNA replication"/>
    <property type="evidence" value="ECO:0007669"/>
    <property type="project" value="TreeGrafter"/>
</dbReference>
<feature type="domain" description="DNA polymerase III delta subunit-like C-terminal" evidence="10">
    <location>
        <begin position="306"/>
        <end position="357"/>
    </location>
</feature>
<evidence type="ECO:0000256" key="8">
    <source>
        <dbReference type="ARBA" id="ARBA00049244"/>
    </source>
</evidence>
<dbReference type="Proteomes" id="UP000603545">
    <property type="component" value="Unassembled WGS sequence"/>
</dbReference>
<feature type="domain" description="DNA polymerase III delta N-terminal" evidence="9">
    <location>
        <begin position="25"/>
        <end position="100"/>
    </location>
</feature>
<keyword evidence="5" id="KW-0235">DNA replication</keyword>
<evidence type="ECO:0000313" key="12">
    <source>
        <dbReference type="Proteomes" id="UP000603545"/>
    </source>
</evidence>
<keyword evidence="3" id="KW-0808">Transferase</keyword>
<evidence type="ECO:0000256" key="4">
    <source>
        <dbReference type="ARBA" id="ARBA00022695"/>
    </source>
</evidence>
<evidence type="ECO:0000256" key="1">
    <source>
        <dbReference type="ARBA" id="ARBA00012417"/>
    </source>
</evidence>
<dbReference type="Pfam" id="PF21694">
    <property type="entry name" value="DNA_pol3_delta_C"/>
    <property type="match status" value="1"/>
</dbReference>
<comment type="catalytic activity">
    <reaction evidence="8">
        <text>DNA(n) + a 2'-deoxyribonucleoside 5'-triphosphate = DNA(n+1) + diphosphate</text>
        <dbReference type="Rhea" id="RHEA:22508"/>
        <dbReference type="Rhea" id="RHEA-COMP:17339"/>
        <dbReference type="Rhea" id="RHEA-COMP:17340"/>
        <dbReference type="ChEBI" id="CHEBI:33019"/>
        <dbReference type="ChEBI" id="CHEBI:61560"/>
        <dbReference type="ChEBI" id="CHEBI:173112"/>
        <dbReference type="EC" id="2.7.7.7"/>
    </reaction>
</comment>
<evidence type="ECO:0000256" key="7">
    <source>
        <dbReference type="ARBA" id="ARBA00034754"/>
    </source>
</evidence>
<accession>A0A8J6N7R2</accession>
<evidence type="ECO:0000313" key="11">
    <source>
        <dbReference type="EMBL" id="MBC8199532.1"/>
    </source>
</evidence>
<dbReference type="AlphaFoldDB" id="A0A8J6N7R2"/>
<dbReference type="SUPFAM" id="SSF48019">
    <property type="entry name" value="post-AAA+ oligomerization domain-like"/>
    <property type="match status" value="1"/>
</dbReference>
<dbReference type="InterPro" id="IPR027417">
    <property type="entry name" value="P-loop_NTPase"/>
</dbReference>
<proteinExistence type="inferred from homology"/>
<evidence type="ECO:0000259" key="9">
    <source>
        <dbReference type="Pfam" id="PF06144"/>
    </source>
</evidence>
<dbReference type="InterPro" id="IPR008921">
    <property type="entry name" value="DNA_pol3_clamp-load_cplx_C"/>
</dbReference>
<organism evidence="11 12">
    <name type="scientific">Candidatus Desulfaltia bathyphila</name>
    <dbReference type="NCBI Taxonomy" id="2841697"/>
    <lineage>
        <taxon>Bacteria</taxon>
        <taxon>Pseudomonadati</taxon>
        <taxon>Thermodesulfobacteriota</taxon>
        <taxon>Desulfobacteria</taxon>
        <taxon>Desulfobacterales</taxon>
        <taxon>Desulfobacterales incertae sedis</taxon>
        <taxon>Candidatus Desulfaltia</taxon>
    </lineage>
</organism>
<comment type="caution">
    <text evidence="11">The sequence shown here is derived from an EMBL/GenBank/DDBJ whole genome shotgun (WGS) entry which is preliminary data.</text>
</comment>
<dbReference type="GO" id="GO:0003887">
    <property type="term" value="F:DNA-directed DNA polymerase activity"/>
    <property type="evidence" value="ECO:0007669"/>
    <property type="project" value="UniProtKB-KW"/>
</dbReference>
<evidence type="ECO:0000256" key="2">
    <source>
        <dbReference type="ARBA" id="ARBA00017703"/>
    </source>
</evidence>
<dbReference type="Pfam" id="PF06144">
    <property type="entry name" value="DNA_pol3_delta"/>
    <property type="match status" value="1"/>
</dbReference>
<protein>
    <recommendedName>
        <fullName evidence="2">DNA polymerase III subunit delta</fullName>
        <ecNumber evidence="1">2.7.7.7</ecNumber>
    </recommendedName>
</protein>
<comment type="similarity">
    <text evidence="7">Belongs to the DNA polymerase HolA subunit family.</text>
</comment>
<reference evidence="11 12" key="1">
    <citation type="submission" date="2020-08" db="EMBL/GenBank/DDBJ databases">
        <title>Bridging the membrane lipid divide: bacteria of the FCB group superphylum have the potential to synthesize archaeal ether lipids.</title>
        <authorList>
            <person name="Villanueva L."/>
            <person name="Von Meijenfeldt F.A.B."/>
            <person name="Westbye A.B."/>
            <person name="Yadav S."/>
            <person name="Hopmans E.C."/>
            <person name="Dutilh B.E."/>
            <person name="Sinninghe Damste J.S."/>
        </authorList>
    </citation>
    <scope>NUCLEOTIDE SEQUENCE [LARGE SCALE GENOMIC DNA]</scope>
    <source>
        <strain evidence="11">NIOZ-UU82</strain>
    </source>
</reference>
<dbReference type="NCBIfam" id="TIGR01128">
    <property type="entry name" value="holA"/>
    <property type="match status" value="1"/>
</dbReference>
<dbReference type="PANTHER" id="PTHR34388:SF1">
    <property type="entry name" value="DNA POLYMERASE III SUBUNIT DELTA"/>
    <property type="match status" value="1"/>
</dbReference>
<name>A0A8J6N7R2_9BACT</name>
<sequence length="469" mass="53629">MTAINYKEFKNYLKKSDKDGFAPVYLIFGEELLYKTVFEELLDELIPVSTRGLNYEAVDGADEKINEALQRINTYSLLPGTKVVAICDTQIFYSKLNEKALIEKAKKEYNNDSIQKAANYLLSLLGLLNLSFDDISKTNRGKALKLDLDRSAGEEWFDKTIDYCMASGLTPSNGEDKGKLLQQAIEKGFPKDNHLIITADMVDKRKGLYKAINKYGMVIDCSVPKGERRADRMAQEKVLYENMETVLTKNKKRMDKAAIAAMFEMTGFNLRSFLNNLEKLISYVGERNRITIDDVKFVLKRTKTDPIFELTNAISDRNLEKAIFFLNSLLPQLDHPLQLFAAITNQVRKLLLIKGFVESRHGRAWHAGIRFDQFQRAVMPAIKEYDNDLLSRLEDWESKPAADLLVAQNPNNPYPVYQMFLKSEKFTTNELIEELKRLSEADLRLKSTGGDPKIILEKEIFHICGGLNR</sequence>
<evidence type="ECO:0000256" key="3">
    <source>
        <dbReference type="ARBA" id="ARBA00022679"/>
    </source>
</evidence>
<dbReference type="EMBL" id="JACNLL010000055">
    <property type="protein sequence ID" value="MBC8199532.1"/>
    <property type="molecule type" value="Genomic_DNA"/>
</dbReference>
<dbReference type="Gene3D" id="1.20.272.10">
    <property type="match status" value="1"/>
</dbReference>
<dbReference type="GO" id="GO:0009360">
    <property type="term" value="C:DNA polymerase III complex"/>
    <property type="evidence" value="ECO:0007669"/>
    <property type="project" value="InterPro"/>
</dbReference>
<dbReference type="SUPFAM" id="SSF52540">
    <property type="entry name" value="P-loop containing nucleoside triphosphate hydrolases"/>
    <property type="match status" value="1"/>
</dbReference>
<dbReference type="GO" id="GO:0003677">
    <property type="term" value="F:DNA binding"/>
    <property type="evidence" value="ECO:0007669"/>
    <property type="project" value="InterPro"/>
</dbReference>
<dbReference type="InterPro" id="IPR005790">
    <property type="entry name" value="DNA_polIII_delta"/>
</dbReference>